<evidence type="ECO:0000313" key="2">
    <source>
        <dbReference type="EMBL" id="EFP12798.1"/>
    </source>
</evidence>
<dbReference type="InParanoid" id="E3MZ68"/>
<reference evidence="2" key="1">
    <citation type="submission" date="2007-07" db="EMBL/GenBank/DDBJ databases">
        <title>PCAP assembly of the Caenorhabditis remanei genome.</title>
        <authorList>
            <consortium name="The Caenorhabditis remanei Sequencing Consortium"/>
            <person name="Wilson R.K."/>
        </authorList>
    </citation>
    <scope>NUCLEOTIDE SEQUENCE [LARGE SCALE GENOMIC DNA]</scope>
    <source>
        <strain evidence="2">PB4641</strain>
    </source>
</reference>
<accession>E3MZ68</accession>
<keyword evidence="3" id="KW-1185">Reference proteome</keyword>
<organism evidence="3">
    <name type="scientific">Caenorhabditis remanei</name>
    <name type="common">Caenorhabditis vulgaris</name>
    <dbReference type="NCBI Taxonomy" id="31234"/>
    <lineage>
        <taxon>Eukaryota</taxon>
        <taxon>Metazoa</taxon>
        <taxon>Ecdysozoa</taxon>
        <taxon>Nematoda</taxon>
        <taxon>Chromadorea</taxon>
        <taxon>Rhabditida</taxon>
        <taxon>Rhabditina</taxon>
        <taxon>Rhabditomorpha</taxon>
        <taxon>Rhabditoidea</taxon>
        <taxon>Rhabditidae</taxon>
        <taxon>Peloderinae</taxon>
        <taxon>Caenorhabditis</taxon>
    </lineage>
</organism>
<dbReference type="InterPro" id="IPR019422">
    <property type="entry name" value="7TM_GPCR_serpentine_rcpt_Srh"/>
</dbReference>
<evidence type="ECO:0000256" key="1">
    <source>
        <dbReference type="SAM" id="Phobius"/>
    </source>
</evidence>
<dbReference type="HOGENOM" id="CLU_193221_0_0_1"/>
<dbReference type="Pfam" id="PF10318">
    <property type="entry name" value="7TM_GPCR_Srh"/>
    <property type="match status" value="1"/>
</dbReference>
<evidence type="ECO:0000313" key="3">
    <source>
        <dbReference type="Proteomes" id="UP000008281"/>
    </source>
</evidence>
<dbReference type="AlphaFoldDB" id="E3MZ68"/>
<protein>
    <submittedName>
        <fullName evidence="2">Uncharacterized protein</fullName>
    </submittedName>
</protein>
<proteinExistence type="predicted"/>
<gene>
    <name evidence="2" type="ORF">CRE_05041</name>
</gene>
<dbReference type="Proteomes" id="UP000008281">
    <property type="component" value="Unassembled WGS sequence"/>
</dbReference>
<keyword evidence="1" id="KW-0472">Membrane</keyword>
<dbReference type="OrthoDB" id="5865077at2759"/>
<keyword evidence="1" id="KW-0812">Transmembrane</keyword>
<keyword evidence="1" id="KW-1133">Transmembrane helix</keyword>
<name>E3MZ68_CAERE</name>
<feature type="transmembrane region" description="Helical" evidence="1">
    <location>
        <begin position="29"/>
        <end position="52"/>
    </location>
</feature>
<sequence>MSPELEKYYNTNYTKCNCTNDFLASWQGVAYPCHTLQAIALPFQLLTFWIIINKTPANMKSMKFPLLFNHIW</sequence>
<dbReference type="EMBL" id="DS268499">
    <property type="protein sequence ID" value="EFP12798.1"/>
    <property type="molecule type" value="Genomic_DNA"/>
</dbReference>